<name>A0ABU6THH7_9FABA</name>
<keyword evidence="3" id="KW-1185">Reference proteome</keyword>
<accession>A0ABU6THH7</accession>
<dbReference type="Proteomes" id="UP001341840">
    <property type="component" value="Unassembled WGS sequence"/>
</dbReference>
<dbReference type="EMBL" id="JASCZI010090920">
    <property type="protein sequence ID" value="MED6147800.1"/>
    <property type="molecule type" value="Genomic_DNA"/>
</dbReference>
<evidence type="ECO:0000313" key="2">
    <source>
        <dbReference type="EMBL" id="MED6147800.1"/>
    </source>
</evidence>
<sequence>MLEEDLDNNNIIDDGYIHHHYEHSQTHNDGVDDVMAMFISGLSIESLDANGEFSEDHGSKELHAGLSSDSETEFCSFNSLRGIPNHTPIVTTKDYQSENEEQTKKRVPRRGRRKGSNKRKNKDEEEGDVVDGFSGVSDGSGNKGRGGVRVIVMSRPKGGRRSLWMDMEEVKACRDLGFEFEIPTPLSAYNSTIDETSSGGNSSISNWRISRPGDDPREVKARLKMWAHAVAAFASKYTI</sequence>
<organism evidence="2 3">
    <name type="scientific">Stylosanthes scabra</name>
    <dbReference type="NCBI Taxonomy" id="79078"/>
    <lineage>
        <taxon>Eukaryota</taxon>
        <taxon>Viridiplantae</taxon>
        <taxon>Streptophyta</taxon>
        <taxon>Embryophyta</taxon>
        <taxon>Tracheophyta</taxon>
        <taxon>Spermatophyta</taxon>
        <taxon>Magnoliopsida</taxon>
        <taxon>eudicotyledons</taxon>
        <taxon>Gunneridae</taxon>
        <taxon>Pentapetalae</taxon>
        <taxon>rosids</taxon>
        <taxon>fabids</taxon>
        <taxon>Fabales</taxon>
        <taxon>Fabaceae</taxon>
        <taxon>Papilionoideae</taxon>
        <taxon>50 kb inversion clade</taxon>
        <taxon>dalbergioids sensu lato</taxon>
        <taxon>Dalbergieae</taxon>
        <taxon>Pterocarpus clade</taxon>
        <taxon>Stylosanthes</taxon>
    </lineage>
</organism>
<feature type="region of interest" description="Disordered" evidence="1">
    <location>
        <begin position="86"/>
        <end position="144"/>
    </location>
</feature>
<evidence type="ECO:0000256" key="1">
    <source>
        <dbReference type="SAM" id="MobiDB-lite"/>
    </source>
</evidence>
<reference evidence="2 3" key="1">
    <citation type="journal article" date="2023" name="Plants (Basel)">
        <title>Bridging the Gap: Combining Genomics and Transcriptomics Approaches to Understand Stylosanthes scabra, an Orphan Legume from the Brazilian Caatinga.</title>
        <authorList>
            <person name="Ferreira-Neto J.R.C."/>
            <person name="da Silva M.D."/>
            <person name="Binneck E."/>
            <person name="de Melo N.F."/>
            <person name="da Silva R.H."/>
            <person name="de Melo A.L.T.M."/>
            <person name="Pandolfi V."/>
            <person name="Bustamante F.O."/>
            <person name="Brasileiro-Vidal A.C."/>
            <person name="Benko-Iseppon A.M."/>
        </authorList>
    </citation>
    <scope>NUCLEOTIDE SEQUENCE [LARGE SCALE GENOMIC DNA]</scope>
    <source>
        <tissue evidence="2">Leaves</tissue>
    </source>
</reference>
<feature type="compositionally biased region" description="Basic residues" evidence="1">
    <location>
        <begin position="105"/>
        <end position="120"/>
    </location>
</feature>
<proteinExistence type="predicted"/>
<feature type="compositionally biased region" description="Low complexity" evidence="1">
    <location>
        <begin position="130"/>
        <end position="140"/>
    </location>
</feature>
<gene>
    <name evidence="2" type="ORF">PIB30_047120</name>
</gene>
<dbReference type="PANTHER" id="PTHR31865">
    <property type="entry name" value="OSJNBA0071G03.3 PROTEIN"/>
    <property type="match status" value="1"/>
</dbReference>
<dbReference type="PANTHER" id="PTHR31865:SF2">
    <property type="entry name" value="OSJNBA0004B13.24 PROTEIN"/>
    <property type="match status" value="1"/>
</dbReference>
<evidence type="ECO:0000313" key="3">
    <source>
        <dbReference type="Proteomes" id="UP001341840"/>
    </source>
</evidence>
<protein>
    <submittedName>
        <fullName evidence="2">Uncharacterized protein</fullName>
    </submittedName>
</protein>
<comment type="caution">
    <text evidence="2">The sequence shown here is derived from an EMBL/GenBank/DDBJ whole genome shotgun (WGS) entry which is preliminary data.</text>
</comment>